<accession>A0A9N8ECE6</accession>
<comment type="caution">
    <text evidence="2">The sequence shown here is derived from an EMBL/GenBank/DDBJ whole genome shotgun (WGS) entry which is preliminary data.</text>
</comment>
<feature type="region of interest" description="Disordered" evidence="1">
    <location>
        <begin position="612"/>
        <end position="649"/>
    </location>
</feature>
<keyword evidence="3" id="KW-1185">Reference proteome</keyword>
<feature type="compositionally biased region" description="Acidic residues" evidence="1">
    <location>
        <begin position="112"/>
        <end position="121"/>
    </location>
</feature>
<evidence type="ECO:0000256" key="1">
    <source>
        <dbReference type="SAM" id="MobiDB-lite"/>
    </source>
</evidence>
<feature type="compositionally biased region" description="Acidic residues" evidence="1">
    <location>
        <begin position="460"/>
        <end position="475"/>
    </location>
</feature>
<reference evidence="2" key="1">
    <citation type="submission" date="2020-06" db="EMBL/GenBank/DDBJ databases">
        <authorList>
            <consortium name="Plant Systems Biology data submission"/>
        </authorList>
    </citation>
    <scope>NUCLEOTIDE SEQUENCE</scope>
    <source>
        <strain evidence="2">D6</strain>
    </source>
</reference>
<feature type="region of interest" description="Disordered" evidence="1">
    <location>
        <begin position="167"/>
        <end position="208"/>
    </location>
</feature>
<dbReference type="EMBL" id="CAICTM010000917">
    <property type="protein sequence ID" value="CAB9518253.1"/>
    <property type="molecule type" value="Genomic_DNA"/>
</dbReference>
<sequence length="649" mass="73456">MADQTGAATTFGYQPLGTSFNARGASDTPVMERMDEWALKVLIVLSQYFLVVWRWLAKLVGWVVLWAIRISVKCNPLEGVDLTVGQSEDDNANQEEDFYDAIANEFPCVNENSDEDDDEEDQPLREQQPDHPSAGGDSVSELPIEQLELPALPAPRGASSSTAAVIVEEEPSTSQDEDDEPPQQPTSLIPYRPFSAPGLQLQPSPTTIGTTIHQSDAYITENLLITSSNSLQNRKNSTQGLPKHMLKKPPPSQQKEEPHSNDNNNRNKKRKPQNGGIPTEIFTRDNQDHRPRSRAHTTHEDSDEDDQEPTRKHHRRTSTRKGLLSSSSDEDDEDSDIGVSRRSSRNRKNKNRKTPKQSNKSKRARPSSDDDESREASKRQKRRSPRSEETSHNQLSSFASLASRRKRSASVASSSRRSTRKKTRVNEDDNTSRRKQKAQSHRSSKNKKSQRKKDESSSSESDDDSSSEDDSDDDSSSSSGPLDYSQLPTRPSELPPAYTKKIHAVGFAPWNRKVLPCMIASPFDFLEDSSFQKVWMTTARKHLKEHGALDAGELPYMVYWFTDNSYAVVPPKKFVDYEDAEEKWKQKPTALVQKLQRGKPLNRRETMVMDGLEEAAESAQCPAKHRTHPQLEMLRQSQQKRKARSRRRR</sequence>
<protein>
    <submittedName>
        <fullName evidence="2">Uncharacterized protein</fullName>
    </submittedName>
</protein>
<evidence type="ECO:0000313" key="3">
    <source>
        <dbReference type="Proteomes" id="UP001153069"/>
    </source>
</evidence>
<organism evidence="2 3">
    <name type="scientific">Seminavis robusta</name>
    <dbReference type="NCBI Taxonomy" id="568900"/>
    <lineage>
        <taxon>Eukaryota</taxon>
        <taxon>Sar</taxon>
        <taxon>Stramenopiles</taxon>
        <taxon>Ochrophyta</taxon>
        <taxon>Bacillariophyta</taxon>
        <taxon>Bacillariophyceae</taxon>
        <taxon>Bacillariophycidae</taxon>
        <taxon>Naviculales</taxon>
        <taxon>Naviculaceae</taxon>
        <taxon>Seminavis</taxon>
    </lineage>
</organism>
<feature type="compositionally biased region" description="Basic residues" evidence="1">
    <location>
        <begin position="342"/>
        <end position="365"/>
    </location>
</feature>
<feature type="region of interest" description="Disordered" evidence="1">
    <location>
        <begin position="230"/>
        <end position="495"/>
    </location>
</feature>
<feature type="compositionally biased region" description="Basic residues" evidence="1">
    <location>
        <begin position="433"/>
        <end position="451"/>
    </location>
</feature>
<evidence type="ECO:0000313" key="2">
    <source>
        <dbReference type="EMBL" id="CAB9518253.1"/>
    </source>
</evidence>
<dbReference type="Proteomes" id="UP001153069">
    <property type="component" value="Unassembled WGS sequence"/>
</dbReference>
<dbReference type="AlphaFoldDB" id="A0A9N8ECE6"/>
<feature type="compositionally biased region" description="Basic residues" evidence="1">
    <location>
        <begin position="638"/>
        <end position="649"/>
    </location>
</feature>
<feature type="compositionally biased region" description="Polar residues" evidence="1">
    <location>
        <begin position="230"/>
        <end position="240"/>
    </location>
</feature>
<name>A0A9N8ECE6_9STRA</name>
<feature type="region of interest" description="Disordered" evidence="1">
    <location>
        <begin position="108"/>
        <end position="139"/>
    </location>
</feature>
<feature type="compositionally biased region" description="Acidic residues" evidence="1">
    <location>
        <begin position="167"/>
        <end position="181"/>
    </location>
</feature>
<gene>
    <name evidence="2" type="ORF">SEMRO_919_G220080.1</name>
</gene>
<proteinExistence type="predicted"/>